<keyword evidence="1" id="KW-0472">Membrane</keyword>
<dbReference type="Proteomes" id="UP001108240">
    <property type="component" value="Unplaced"/>
</dbReference>
<dbReference type="GeneTree" id="ENSGT00950000182912"/>
<keyword evidence="3" id="KW-1185">Reference proteome</keyword>
<keyword evidence="1" id="KW-1133">Transmembrane helix</keyword>
<dbReference type="Ensembl" id="ENSCCRT00000155007.1">
    <property type="protein sequence ID" value="ENSCCRP00000129210.1"/>
    <property type="gene ID" value="ENSCCRG00000037676.2"/>
</dbReference>
<evidence type="ECO:0000313" key="3">
    <source>
        <dbReference type="Proteomes" id="UP001108240"/>
    </source>
</evidence>
<evidence type="ECO:0000313" key="2">
    <source>
        <dbReference type="Ensembl" id="ENSCCRP00000129210.1"/>
    </source>
</evidence>
<protein>
    <submittedName>
        <fullName evidence="2">Uncharacterized protein</fullName>
    </submittedName>
</protein>
<reference evidence="2" key="2">
    <citation type="submission" date="2025-09" db="UniProtKB">
        <authorList>
            <consortium name="Ensembl"/>
        </authorList>
    </citation>
    <scope>IDENTIFICATION</scope>
</reference>
<dbReference type="PANTHER" id="PTHR31025">
    <property type="entry name" value="SI:CH211-196P9.1-RELATED"/>
    <property type="match status" value="1"/>
</dbReference>
<dbReference type="PANTHER" id="PTHR31025:SF27">
    <property type="entry name" value="SI:CH211-193K19.2-RELATED"/>
    <property type="match status" value="1"/>
</dbReference>
<feature type="transmembrane region" description="Helical" evidence="1">
    <location>
        <begin position="91"/>
        <end position="109"/>
    </location>
</feature>
<name>A0A9J7ZJ14_CYPCA</name>
<accession>A0A9J7ZJ14</accession>
<dbReference type="AlphaFoldDB" id="A0A9J7ZJ14"/>
<organism evidence="2 3">
    <name type="scientific">Cyprinus carpio carpio</name>
    <dbReference type="NCBI Taxonomy" id="630221"/>
    <lineage>
        <taxon>Eukaryota</taxon>
        <taxon>Metazoa</taxon>
        <taxon>Chordata</taxon>
        <taxon>Craniata</taxon>
        <taxon>Vertebrata</taxon>
        <taxon>Euteleostomi</taxon>
        <taxon>Actinopterygii</taxon>
        <taxon>Neopterygii</taxon>
        <taxon>Teleostei</taxon>
        <taxon>Ostariophysi</taxon>
        <taxon>Cypriniformes</taxon>
        <taxon>Cyprinidae</taxon>
        <taxon>Cyprininae</taxon>
        <taxon>Cyprinus</taxon>
    </lineage>
</organism>
<sequence length="157" mass="17821">MRTLQIYVKMIFYIYNFYFTGFTRAINSIPCLGFSLLFHVDCDWVNAKEAIAQMVMGIYIVRSEGHQPGDKPVDIGIVIEGTEVLCSLKNVAVAVAMLFGLTYALNLSYPRELKATFEVIQKGFFNLDGQKLSPKVQALKNKMLECVLKRLNLDARR</sequence>
<keyword evidence="1" id="KW-0812">Transmembrane</keyword>
<feature type="transmembrane region" description="Helical" evidence="1">
    <location>
        <begin position="12"/>
        <end position="38"/>
    </location>
</feature>
<reference evidence="2" key="1">
    <citation type="submission" date="2025-08" db="UniProtKB">
        <authorList>
            <consortium name="Ensembl"/>
        </authorList>
    </citation>
    <scope>IDENTIFICATION</scope>
</reference>
<evidence type="ECO:0000256" key="1">
    <source>
        <dbReference type="SAM" id="Phobius"/>
    </source>
</evidence>
<proteinExistence type="predicted"/>